<proteinExistence type="predicted"/>
<evidence type="ECO:0000313" key="1">
    <source>
        <dbReference type="EMBL" id="CAG8624300.1"/>
    </source>
</evidence>
<protein>
    <submittedName>
        <fullName evidence="1">14611_t:CDS:1</fullName>
    </submittedName>
</protein>
<comment type="caution">
    <text evidence="1">The sequence shown here is derived from an EMBL/GenBank/DDBJ whole genome shotgun (WGS) entry which is preliminary data.</text>
</comment>
<name>A0ACA9N0T8_9GLOM</name>
<evidence type="ECO:0000313" key="2">
    <source>
        <dbReference type="Proteomes" id="UP000789525"/>
    </source>
</evidence>
<reference evidence="1" key="1">
    <citation type="submission" date="2021-06" db="EMBL/GenBank/DDBJ databases">
        <authorList>
            <person name="Kallberg Y."/>
            <person name="Tangrot J."/>
            <person name="Rosling A."/>
        </authorList>
    </citation>
    <scope>NUCLEOTIDE SEQUENCE</scope>
    <source>
        <strain evidence="1">CL356</strain>
    </source>
</reference>
<dbReference type="EMBL" id="CAJVPT010017162">
    <property type="protein sequence ID" value="CAG8624300.1"/>
    <property type="molecule type" value="Genomic_DNA"/>
</dbReference>
<organism evidence="1 2">
    <name type="scientific">Acaulospora colombiana</name>
    <dbReference type="NCBI Taxonomy" id="27376"/>
    <lineage>
        <taxon>Eukaryota</taxon>
        <taxon>Fungi</taxon>
        <taxon>Fungi incertae sedis</taxon>
        <taxon>Mucoromycota</taxon>
        <taxon>Glomeromycotina</taxon>
        <taxon>Glomeromycetes</taxon>
        <taxon>Diversisporales</taxon>
        <taxon>Acaulosporaceae</taxon>
        <taxon>Acaulospora</taxon>
    </lineage>
</organism>
<accession>A0ACA9N0T8</accession>
<keyword evidence="2" id="KW-1185">Reference proteome</keyword>
<gene>
    <name evidence="1" type="ORF">ACOLOM_LOCUS7435</name>
</gene>
<sequence length="488" mass="54560">MSTKPGRQHSKGLRNNPRKTGKRQERSELPTSGSTTKRRKKDSHKEDASYKGSSDSDESDISKEAKAFLKEFKNTNDQLAEIDGGNFRFRPAIFNIFLDHLMAGKYEALTGIRKDIDTIIKWKLEQIGNISKQEDALNVITLLEDFKEKWNGFMERIYRPMAPSVFAKSAGWVIAQKGPAAIDCMRPPDCSGLPISLLHPAFAKFISITHQPLPTNGGCLEVALLADEFPNFIETKFGSASLRGAILGKNGAAKALLEIKNEPGAMGDVYMQGSAYRLNASLSAENIRRPLPETTVRCPRVYNSFQTFEGQSRSFKFISPYKPKNARHDLLFKATVEDSAECVLVKVVPGPYGERAHRIAAEQGLAPQLYGVAKLGGAPPAFVMEFLSEKEGWVAFQEAKLYLKNEQQWVALHAEAERFLQCMRDNQLGVELRVLDWDWSGRYSDARYPLDINPQAGLPGEAGELILPQHDSSNFSQCLETAKQWPFR</sequence>
<dbReference type="Proteomes" id="UP000789525">
    <property type="component" value="Unassembled WGS sequence"/>
</dbReference>